<reference evidence="3" key="1">
    <citation type="submission" date="2016-10" db="EMBL/GenBank/DDBJ databases">
        <authorList>
            <person name="Varghese N."/>
            <person name="Submissions S."/>
        </authorList>
    </citation>
    <scope>NUCLEOTIDE SEQUENCE [LARGE SCALE GENOMIC DNA]</scope>
    <source>
        <strain evidence="3">DSM 25575</strain>
    </source>
</reference>
<dbReference type="EMBL" id="FOVD01000003">
    <property type="protein sequence ID" value="SFN42718.1"/>
    <property type="molecule type" value="Genomic_DNA"/>
</dbReference>
<feature type="signal peptide" evidence="1">
    <location>
        <begin position="1"/>
        <end position="30"/>
    </location>
</feature>
<organism evidence="2 3">
    <name type="scientific">Chryseobacterium oleae</name>
    <dbReference type="NCBI Taxonomy" id="491207"/>
    <lineage>
        <taxon>Bacteria</taxon>
        <taxon>Pseudomonadati</taxon>
        <taxon>Bacteroidota</taxon>
        <taxon>Flavobacteriia</taxon>
        <taxon>Flavobacteriales</taxon>
        <taxon>Weeksellaceae</taxon>
        <taxon>Chryseobacterium group</taxon>
        <taxon>Chryseobacterium</taxon>
    </lineage>
</organism>
<protein>
    <submittedName>
        <fullName evidence="2">Uncharacterized protein</fullName>
    </submittedName>
</protein>
<accession>A0A1I4YXL8</accession>
<evidence type="ECO:0000256" key="1">
    <source>
        <dbReference type="SAM" id="SignalP"/>
    </source>
</evidence>
<evidence type="ECO:0000313" key="2">
    <source>
        <dbReference type="EMBL" id="SFN42718.1"/>
    </source>
</evidence>
<dbReference type="Proteomes" id="UP000198769">
    <property type="component" value="Unassembled WGS sequence"/>
</dbReference>
<name>A0A1I4YXL8_CHROL</name>
<keyword evidence="3" id="KW-1185">Reference proteome</keyword>
<dbReference type="AlphaFoldDB" id="A0A1I4YXL8"/>
<keyword evidence="1" id="KW-0732">Signal</keyword>
<evidence type="ECO:0000313" key="3">
    <source>
        <dbReference type="Proteomes" id="UP000198769"/>
    </source>
</evidence>
<sequence>MFKICNDTIKKMKKILILTGVILCTSHAFGQVGINSAAPHSSNNLTLAPKDLKEQYKEILFKPNDNKPDYQHT</sequence>
<feature type="chain" id="PRO_5011601426" evidence="1">
    <location>
        <begin position="31"/>
        <end position="73"/>
    </location>
</feature>
<proteinExistence type="predicted"/>
<gene>
    <name evidence="2" type="ORF">SAMN05421594_2753</name>
</gene>